<gene>
    <name evidence="1" type="ORF">CLIB1444_02S11012</name>
</gene>
<protein>
    <submittedName>
        <fullName evidence="1">Uncharacterized protein</fullName>
    </submittedName>
</protein>
<organism evidence="1 2">
    <name type="scientific">[Candida] jaroonii</name>
    <dbReference type="NCBI Taxonomy" id="467808"/>
    <lineage>
        <taxon>Eukaryota</taxon>
        <taxon>Fungi</taxon>
        <taxon>Dikarya</taxon>
        <taxon>Ascomycota</taxon>
        <taxon>Saccharomycotina</taxon>
        <taxon>Pichiomycetes</taxon>
        <taxon>Debaryomycetaceae</taxon>
        <taxon>Yamadazyma</taxon>
    </lineage>
</organism>
<sequence length="340" mass="38387">MQDMGYKKGQNDSCALFTSLGMFIIDDNIYPKSWNRPSELNVIGGGGSYSIVGARIIGGERYGKQITGIIDKGSDFPEEVEAEINNWDTGVKFRLDNSRLTTRGCNRYDENNVRHFTYLNPKKRIELDDLLQEDLINSKCFHLICSFDRCNELVDGIKQYNAQAKIIYEPLPDDCIFENFEKMITVLPKIDIFTPNLNEGSQLLNNSEPTTIEGIKEITGKYVKLGCQRIILRCGPLGCYIGSPQMSKHLPAYHQDQKNVIDVTGGGNSFCGGFMIGFYLTNDLVIAGILGNIASGCIIEKLAMPTKIGNIWNGKSVEERLDWYLNHYHVEIERNKIDWL</sequence>
<evidence type="ECO:0000313" key="1">
    <source>
        <dbReference type="EMBL" id="CAH6719545.1"/>
    </source>
</evidence>
<evidence type="ECO:0000313" key="2">
    <source>
        <dbReference type="Proteomes" id="UP001152531"/>
    </source>
</evidence>
<dbReference type="Proteomes" id="UP001152531">
    <property type="component" value="Unassembled WGS sequence"/>
</dbReference>
<keyword evidence="2" id="KW-1185">Reference proteome</keyword>
<proteinExistence type="predicted"/>
<name>A0ACA9Y410_9ASCO</name>
<reference evidence="1" key="1">
    <citation type="submission" date="2022-06" db="EMBL/GenBank/DDBJ databases">
        <authorList>
            <person name="Legras J.-L."/>
            <person name="Devillers H."/>
            <person name="Grondin C."/>
        </authorList>
    </citation>
    <scope>NUCLEOTIDE SEQUENCE</scope>
    <source>
        <strain evidence="1">CLIB 1444</strain>
    </source>
</reference>
<dbReference type="EMBL" id="CALSDN010000002">
    <property type="protein sequence ID" value="CAH6719545.1"/>
    <property type="molecule type" value="Genomic_DNA"/>
</dbReference>
<comment type="caution">
    <text evidence="1">The sequence shown here is derived from an EMBL/GenBank/DDBJ whole genome shotgun (WGS) entry which is preliminary data.</text>
</comment>
<accession>A0ACA9Y410</accession>